<dbReference type="Proteomes" id="UP001328107">
    <property type="component" value="Unassembled WGS sequence"/>
</dbReference>
<feature type="chain" id="PRO_5042811876" evidence="1">
    <location>
        <begin position="16"/>
        <end position="121"/>
    </location>
</feature>
<proteinExistence type="predicted"/>
<comment type="caution">
    <text evidence="2">The sequence shown here is derived from an EMBL/GenBank/DDBJ whole genome shotgun (WGS) entry which is preliminary data.</text>
</comment>
<name>A0AAN4ZEJ7_9BILA</name>
<feature type="signal peptide" evidence="1">
    <location>
        <begin position="1"/>
        <end position="15"/>
    </location>
</feature>
<accession>A0AAN4ZEJ7</accession>
<feature type="non-terminal residue" evidence="2">
    <location>
        <position position="1"/>
    </location>
</feature>
<reference evidence="3" key="1">
    <citation type="submission" date="2022-10" db="EMBL/GenBank/DDBJ databases">
        <title>Genome assembly of Pristionchus species.</title>
        <authorList>
            <person name="Yoshida K."/>
            <person name="Sommer R.J."/>
        </authorList>
    </citation>
    <scope>NUCLEOTIDE SEQUENCE [LARGE SCALE GENOMIC DNA]</scope>
    <source>
        <strain evidence="3">RS5460</strain>
    </source>
</reference>
<keyword evidence="3" id="KW-1185">Reference proteome</keyword>
<evidence type="ECO:0000313" key="3">
    <source>
        <dbReference type="Proteomes" id="UP001328107"/>
    </source>
</evidence>
<dbReference type="EMBL" id="BTRK01000002">
    <property type="protein sequence ID" value="GMR37661.1"/>
    <property type="molecule type" value="Genomic_DNA"/>
</dbReference>
<gene>
    <name evidence="2" type="ORF">PMAYCL1PPCAC_07856</name>
</gene>
<protein>
    <submittedName>
        <fullName evidence="2">Uncharacterized protein</fullName>
    </submittedName>
</protein>
<evidence type="ECO:0000256" key="1">
    <source>
        <dbReference type="SAM" id="SignalP"/>
    </source>
</evidence>
<keyword evidence="1" id="KW-0732">Signal</keyword>
<sequence length="121" mass="14204">LFLLTLFSYSSLGMAASVADEWRRKSADCYTRSQDSIVSVISQGFEVMTRILECPSNYDLVLRSLQSLENARLYSLQIDRLRDSEDRQLIYGVFQCIYLVLGQMNNERNDWRKFIESWNKN</sequence>
<dbReference type="AlphaFoldDB" id="A0AAN4ZEJ7"/>
<feature type="non-terminal residue" evidence="2">
    <location>
        <position position="121"/>
    </location>
</feature>
<organism evidence="2 3">
    <name type="scientific">Pristionchus mayeri</name>
    <dbReference type="NCBI Taxonomy" id="1317129"/>
    <lineage>
        <taxon>Eukaryota</taxon>
        <taxon>Metazoa</taxon>
        <taxon>Ecdysozoa</taxon>
        <taxon>Nematoda</taxon>
        <taxon>Chromadorea</taxon>
        <taxon>Rhabditida</taxon>
        <taxon>Rhabditina</taxon>
        <taxon>Diplogasteromorpha</taxon>
        <taxon>Diplogasteroidea</taxon>
        <taxon>Neodiplogasteridae</taxon>
        <taxon>Pristionchus</taxon>
    </lineage>
</organism>
<evidence type="ECO:0000313" key="2">
    <source>
        <dbReference type="EMBL" id="GMR37661.1"/>
    </source>
</evidence>